<evidence type="ECO:0000313" key="4">
    <source>
        <dbReference type="Proteomes" id="UP001589647"/>
    </source>
</evidence>
<dbReference type="Gene3D" id="3.40.50.620">
    <property type="entry name" value="HUPs"/>
    <property type="match status" value="1"/>
</dbReference>
<dbReference type="PANTHER" id="PTHR46268:SF6">
    <property type="entry name" value="UNIVERSAL STRESS PROTEIN UP12"/>
    <property type="match status" value="1"/>
</dbReference>
<proteinExistence type="inferred from homology"/>
<dbReference type="Proteomes" id="UP001589647">
    <property type="component" value="Unassembled WGS sequence"/>
</dbReference>
<name>A0ABV5IVB7_9ACTN</name>
<accession>A0ABV5IVB7</accession>
<dbReference type="EMBL" id="JBHMEI010000067">
    <property type="protein sequence ID" value="MFB9208207.1"/>
    <property type="molecule type" value="Genomic_DNA"/>
</dbReference>
<protein>
    <submittedName>
        <fullName evidence="3">Universal stress protein</fullName>
    </submittedName>
</protein>
<reference evidence="3 4" key="1">
    <citation type="submission" date="2024-09" db="EMBL/GenBank/DDBJ databases">
        <authorList>
            <person name="Sun Q."/>
            <person name="Mori K."/>
        </authorList>
    </citation>
    <scope>NUCLEOTIDE SEQUENCE [LARGE SCALE GENOMIC DNA]</scope>
    <source>
        <strain evidence="3 4">CCM 3426</strain>
    </source>
</reference>
<evidence type="ECO:0000259" key="2">
    <source>
        <dbReference type="Pfam" id="PF00582"/>
    </source>
</evidence>
<dbReference type="InterPro" id="IPR006015">
    <property type="entry name" value="Universal_stress_UspA"/>
</dbReference>
<dbReference type="RefSeq" id="WP_189648417.1">
    <property type="nucleotide sequence ID" value="NZ_BMRC01000007.1"/>
</dbReference>
<evidence type="ECO:0000256" key="1">
    <source>
        <dbReference type="ARBA" id="ARBA00008791"/>
    </source>
</evidence>
<comment type="caution">
    <text evidence="3">The sequence shown here is derived from an EMBL/GenBank/DDBJ whole genome shotgun (WGS) entry which is preliminary data.</text>
</comment>
<organism evidence="3 4">
    <name type="scientific">Nonomuraea spiralis</name>
    <dbReference type="NCBI Taxonomy" id="46182"/>
    <lineage>
        <taxon>Bacteria</taxon>
        <taxon>Bacillati</taxon>
        <taxon>Actinomycetota</taxon>
        <taxon>Actinomycetes</taxon>
        <taxon>Streptosporangiales</taxon>
        <taxon>Streptosporangiaceae</taxon>
        <taxon>Nonomuraea</taxon>
    </lineage>
</organism>
<feature type="domain" description="UspA" evidence="2">
    <location>
        <begin position="4"/>
        <end position="141"/>
    </location>
</feature>
<sequence length="159" mass="16534">MDDRRVMVGIDGTGDCEAALLWAAEEADRRGARLVVVHAWEPRTEHRAPYARHPAEPAGLEEACAGVVLDRALALARERIPGVAVEGRLVRGRPEAALAERARGAGLLVLGSAARRAGDGRLGAVLLTCLRLQPCPVVVVPAAGPGGVRPAGADLALAH</sequence>
<gene>
    <name evidence="3" type="ORF">ACFFV7_43995</name>
</gene>
<evidence type="ECO:0000313" key="3">
    <source>
        <dbReference type="EMBL" id="MFB9208207.1"/>
    </source>
</evidence>
<dbReference type="Pfam" id="PF00582">
    <property type="entry name" value="Usp"/>
    <property type="match status" value="1"/>
</dbReference>
<dbReference type="InterPro" id="IPR006016">
    <property type="entry name" value="UspA"/>
</dbReference>
<dbReference type="PRINTS" id="PR01438">
    <property type="entry name" value="UNVRSLSTRESS"/>
</dbReference>
<comment type="similarity">
    <text evidence="1">Belongs to the universal stress protein A family.</text>
</comment>
<dbReference type="InterPro" id="IPR014729">
    <property type="entry name" value="Rossmann-like_a/b/a_fold"/>
</dbReference>
<dbReference type="PANTHER" id="PTHR46268">
    <property type="entry name" value="STRESS RESPONSE PROTEIN NHAX"/>
    <property type="match status" value="1"/>
</dbReference>
<dbReference type="SUPFAM" id="SSF52402">
    <property type="entry name" value="Adenine nucleotide alpha hydrolases-like"/>
    <property type="match status" value="1"/>
</dbReference>
<keyword evidence="4" id="KW-1185">Reference proteome</keyword>